<organism evidence="1 2">
    <name type="scientific">Paenibacillus taihuensis</name>
    <dbReference type="NCBI Taxonomy" id="1156355"/>
    <lineage>
        <taxon>Bacteria</taxon>
        <taxon>Bacillati</taxon>
        <taxon>Bacillota</taxon>
        <taxon>Bacilli</taxon>
        <taxon>Bacillales</taxon>
        <taxon>Paenibacillaceae</taxon>
        <taxon>Paenibacillus</taxon>
    </lineage>
</organism>
<dbReference type="AlphaFoldDB" id="A0A3D9R1E7"/>
<name>A0A3D9R1E7_9BACL</name>
<proteinExistence type="predicted"/>
<dbReference type="Proteomes" id="UP000256304">
    <property type="component" value="Unassembled WGS sequence"/>
</dbReference>
<reference evidence="1 2" key="1">
    <citation type="submission" date="2018-08" db="EMBL/GenBank/DDBJ databases">
        <title>Genomic Encyclopedia of Type Strains, Phase III (KMG-III): the genomes of soil and plant-associated and newly described type strains.</title>
        <authorList>
            <person name="Whitman W."/>
        </authorList>
    </citation>
    <scope>NUCLEOTIDE SEQUENCE [LARGE SCALE GENOMIC DNA]</scope>
    <source>
        <strain evidence="1 2">CGMCC 1.10966</strain>
    </source>
</reference>
<keyword evidence="2" id="KW-1185">Reference proteome</keyword>
<evidence type="ECO:0000313" key="2">
    <source>
        <dbReference type="Proteomes" id="UP000256304"/>
    </source>
</evidence>
<accession>A0A3D9R1E7</accession>
<evidence type="ECO:0000313" key="1">
    <source>
        <dbReference type="EMBL" id="REE68068.1"/>
    </source>
</evidence>
<comment type="caution">
    <text evidence="1">The sequence shown here is derived from an EMBL/GenBank/DDBJ whole genome shotgun (WGS) entry which is preliminary data.</text>
</comment>
<dbReference type="EMBL" id="QTTN01000039">
    <property type="protein sequence ID" value="REE68068.1"/>
    <property type="molecule type" value="Genomic_DNA"/>
</dbReference>
<sequence length="45" mass="4794">MKVMKVAEVVEAEAVTEDPDMASIIIMVRKHSAADGHSSFCSGSK</sequence>
<protein>
    <submittedName>
        <fullName evidence="1">Uncharacterized protein</fullName>
    </submittedName>
</protein>
<gene>
    <name evidence="1" type="ORF">A8990_13957</name>
</gene>